<organism evidence="5 6">
    <name type="scientific">Microthlaspi erraticum</name>
    <dbReference type="NCBI Taxonomy" id="1685480"/>
    <lineage>
        <taxon>Eukaryota</taxon>
        <taxon>Viridiplantae</taxon>
        <taxon>Streptophyta</taxon>
        <taxon>Embryophyta</taxon>
        <taxon>Tracheophyta</taxon>
        <taxon>Spermatophyta</taxon>
        <taxon>Magnoliopsida</taxon>
        <taxon>eudicotyledons</taxon>
        <taxon>Gunneridae</taxon>
        <taxon>Pentapetalae</taxon>
        <taxon>rosids</taxon>
        <taxon>malvids</taxon>
        <taxon>Brassicales</taxon>
        <taxon>Brassicaceae</taxon>
        <taxon>Coluteocarpeae</taxon>
        <taxon>Microthlaspi</taxon>
    </lineage>
</organism>
<accession>A0A6D2IWI9</accession>
<dbReference type="AlphaFoldDB" id="A0A6D2IWI9"/>
<comment type="caution">
    <text evidence="5">The sequence shown here is derived from an EMBL/GenBank/DDBJ whole genome shotgun (WGS) entry which is preliminary data.</text>
</comment>
<protein>
    <recommendedName>
        <fullName evidence="4">U-box domain-containing protein</fullName>
    </recommendedName>
</protein>
<dbReference type="Gene3D" id="1.25.10.10">
    <property type="entry name" value="Leucine-rich Repeat Variant"/>
    <property type="match status" value="2"/>
</dbReference>
<dbReference type="InterPro" id="IPR000225">
    <property type="entry name" value="Armadillo"/>
</dbReference>
<dbReference type="InterPro" id="IPR011989">
    <property type="entry name" value="ARM-like"/>
</dbReference>
<keyword evidence="1" id="KW-0677">Repeat</keyword>
<evidence type="ECO:0000256" key="3">
    <source>
        <dbReference type="SAM" id="MobiDB-lite"/>
    </source>
</evidence>
<sequence>MAKCHRNNVDSLILHRIPSASSSTSGNVFSGSTFRRIIFDAISCGGSSRYRRNLREEEDDDEDKTESTKTNIATSDPKPATIGEEPETLSDLLNSTKMETEKKTEEQTMEIMNRVVRDLQSECGDDGEKKTAAASEVRSLARDDTEARVTLATLGAIPPLVNMIDDSPIEDSQIASLYALLNLGIGNDANKEAIVKEGALHKMLKLIESSKPPNQATTEAIVANFLGLSALDSNKPIIGAASGAITFLAKTLSEETSSSQAREDALRALYNLSIHHQNVSSILETDLIPFLLNTLGDMEVSERILAILTNVASVSSGRKAIGAATESIPILVDVLNWSDSVKCQEKAIYILMLMAHKGYGDRKAMIEAGIESSLLELTLVGSALVQKRASRILECLRVVDKGKQVSAPIYGTSFASASSSSLGRVKDEVRMSDERRAVKQLVEQSLQSNMKRIVKRANLPQEFVVTTDTSQHFTKSLTF</sequence>
<dbReference type="Pfam" id="PF25598">
    <property type="entry name" value="ARM_PUB"/>
    <property type="match status" value="1"/>
</dbReference>
<evidence type="ECO:0000259" key="4">
    <source>
        <dbReference type="Pfam" id="PF25598"/>
    </source>
</evidence>
<proteinExistence type="predicted"/>
<dbReference type="SMART" id="SM00185">
    <property type="entry name" value="ARM"/>
    <property type="match status" value="4"/>
</dbReference>
<dbReference type="InterPro" id="IPR058678">
    <property type="entry name" value="ARM_PUB"/>
</dbReference>
<dbReference type="Proteomes" id="UP000467841">
    <property type="component" value="Unassembled WGS sequence"/>
</dbReference>
<dbReference type="PANTHER" id="PTHR46700">
    <property type="entry name" value="ARM REPEAT SUPERFAMILY PROTEIN"/>
    <property type="match status" value="1"/>
</dbReference>
<dbReference type="SUPFAM" id="SSF48371">
    <property type="entry name" value="ARM repeat"/>
    <property type="match status" value="1"/>
</dbReference>
<feature type="domain" description="U-box" evidence="4">
    <location>
        <begin position="118"/>
        <end position="397"/>
    </location>
</feature>
<feature type="region of interest" description="Disordered" evidence="3">
    <location>
        <begin position="52"/>
        <end position="94"/>
    </location>
</feature>
<dbReference type="EMBL" id="CACVBM020001129">
    <property type="protein sequence ID" value="CAA7032935.1"/>
    <property type="molecule type" value="Genomic_DNA"/>
</dbReference>
<evidence type="ECO:0000313" key="6">
    <source>
        <dbReference type="Proteomes" id="UP000467841"/>
    </source>
</evidence>
<dbReference type="OrthoDB" id="7537227at2759"/>
<feature type="repeat" description="ARM" evidence="2">
    <location>
        <begin position="243"/>
        <end position="287"/>
    </location>
</feature>
<dbReference type="PROSITE" id="PS50176">
    <property type="entry name" value="ARM_REPEAT"/>
    <property type="match status" value="1"/>
</dbReference>
<dbReference type="PANTHER" id="PTHR46700:SF3">
    <property type="entry name" value="ARM REPEAT SUPERFAMILY PROTEIN"/>
    <property type="match status" value="1"/>
</dbReference>
<evidence type="ECO:0000256" key="2">
    <source>
        <dbReference type="PROSITE-ProRule" id="PRU00259"/>
    </source>
</evidence>
<evidence type="ECO:0000313" key="5">
    <source>
        <dbReference type="EMBL" id="CAA7032935.1"/>
    </source>
</evidence>
<evidence type="ECO:0000256" key="1">
    <source>
        <dbReference type="ARBA" id="ARBA00022737"/>
    </source>
</evidence>
<keyword evidence="6" id="KW-1185">Reference proteome</keyword>
<gene>
    <name evidence="5" type="ORF">MERR_LOCUS20170</name>
</gene>
<reference evidence="5" key="1">
    <citation type="submission" date="2020-01" db="EMBL/GenBank/DDBJ databases">
        <authorList>
            <person name="Mishra B."/>
        </authorList>
    </citation>
    <scope>NUCLEOTIDE SEQUENCE [LARGE SCALE GENOMIC DNA]</scope>
</reference>
<dbReference type="InterPro" id="IPR016024">
    <property type="entry name" value="ARM-type_fold"/>
</dbReference>
<name>A0A6D2IWI9_9BRAS</name>